<feature type="domain" description="RNA polymerase sigma factor 70 region 4 type 2" evidence="7">
    <location>
        <begin position="107"/>
        <end position="158"/>
    </location>
</feature>
<dbReference type="SUPFAM" id="SSF88659">
    <property type="entry name" value="Sigma3 and sigma4 domains of RNA polymerase sigma factors"/>
    <property type="match status" value="1"/>
</dbReference>
<dbReference type="EMBL" id="PVMZ01000030">
    <property type="protein sequence ID" value="PRX12012.1"/>
    <property type="molecule type" value="Genomic_DNA"/>
</dbReference>
<evidence type="ECO:0000256" key="3">
    <source>
        <dbReference type="ARBA" id="ARBA00023082"/>
    </source>
</evidence>
<dbReference type="GO" id="GO:0016987">
    <property type="term" value="F:sigma factor activity"/>
    <property type="evidence" value="ECO:0007669"/>
    <property type="project" value="UniProtKB-KW"/>
</dbReference>
<protein>
    <submittedName>
        <fullName evidence="9">RNA polymerase ECF family sigma subunit</fullName>
    </submittedName>
</protein>
<dbReference type="PANTHER" id="PTHR47756:SF2">
    <property type="entry name" value="BLL6612 PROTEIN"/>
    <property type="match status" value="1"/>
</dbReference>
<evidence type="ECO:0000259" key="6">
    <source>
        <dbReference type="Pfam" id="PF04542"/>
    </source>
</evidence>
<dbReference type="NCBIfam" id="TIGR02937">
    <property type="entry name" value="sigma70-ECF"/>
    <property type="match status" value="1"/>
</dbReference>
<dbReference type="GO" id="GO:0006352">
    <property type="term" value="P:DNA-templated transcription initiation"/>
    <property type="evidence" value="ECO:0007669"/>
    <property type="project" value="InterPro"/>
</dbReference>
<name>A0A2T0JWD7_9ACTN</name>
<dbReference type="InterPro" id="IPR046531">
    <property type="entry name" value="DUF6596"/>
</dbReference>
<gene>
    <name evidence="9" type="ORF">CLV67_13037</name>
</gene>
<evidence type="ECO:0000259" key="8">
    <source>
        <dbReference type="Pfam" id="PF20239"/>
    </source>
</evidence>
<evidence type="ECO:0000313" key="9">
    <source>
        <dbReference type="EMBL" id="PRX12012.1"/>
    </source>
</evidence>
<dbReference type="InterPro" id="IPR013249">
    <property type="entry name" value="RNA_pol_sigma70_r4_t2"/>
</dbReference>
<dbReference type="InterPro" id="IPR013325">
    <property type="entry name" value="RNA_pol_sigma_r2"/>
</dbReference>
<feature type="domain" description="DUF6596" evidence="8">
    <location>
        <begin position="176"/>
        <end position="269"/>
    </location>
</feature>
<dbReference type="InterPro" id="IPR014284">
    <property type="entry name" value="RNA_pol_sigma-70_dom"/>
</dbReference>
<organism evidence="9 10">
    <name type="scientific">Actinoplanes italicus</name>
    <dbReference type="NCBI Taxonomy" id="113567"/>
    <lineage>
        <taxon>Bacteria</taxon>
        <taxon>Bacillati</taxon>
        <taxon>Actinomycetota</taxon>
        <taxon>Actinomycetes</taxon>
        <taxon>Micromonosporales</taxon>
        <taxon>Micromonosporaceae</taxon>
        <taxon>Actinoplanes</taxon>
    </lineage>
</organism>
<dbReference type="SUPFAM" id="SSF88946">
    <property type="entry name" value="Sigma2 domain of RNA polymerase sigma factors"/>
    <property type="match status" value="1"/>
</dbReference>
<feature type="region of interest" description="Disordered" evidence="5">
    <location>
        <begin position="383"/>
        <end position="412"/>
    </location>
</feature>
<dbReference type="Proteomes" id="UP000239415">
    <property type="component" value="Unassembled WGS sequence"/>
</dbReference>
<dbReference type="PANTHER" id="PTHR47756">
    <property type="entry name" value="BLL6612 PROTEIN-RELATED"/>
    <property type="match status" value="1"/>
</dbReference>
<keyword evidence="2" id="KW-0805">Transcription regulation</keyword>
<dbReference type="GO" id="GO:0003677">
    <property type="term" value="F:DNA binding"/>
    <property type="evidence" value="ECO:0007669"/>
    <property type="project" value="InterPro"/>
</dbReference>
<dbReference type="AlphaFoldDB" id="A0A2T0JWD7"/>
<dbReference type="InterPro" id="IPR013324">
    <property type="entry name" value="RNA_pol_sigma_r3/r4-like"/>
</dbReference>
<evidence type="ECO:0000313" key="10">
    <source>
        <dbReference type="Proteomes" id="UP000239415"/>
    </source>
</evidence>
<keyword evidence="10" id="KW-1185">Reference proteome</keyword>
<dbReference type="Pfam" id="PF20239">
    <property type="entry name" value="DUF6596"/>
    <property type="match status" value="1"/>
</dbReference>
<dbReference type="InterPro" id="IPR036388">
    <property type="entry name" value="WH-like_DNA-bd_sf"/>
</dbReference>
<dbReference type="Pfam" id="PF08281">
    <property type="entry name" value="Sigma70_r4_2"/>
    <property type="match status" value="1"/>
</dbReference>
<comment type="similarity">
    <text evidence="1">Belongs to the sigma-70 factor family. ECF subfamily.</text>
</comment>
<keyword evidence="3" id="KW-0731">Sigma factor</keyword>
<evidence type="ECO:0000259" key="7">
    <source>
        <dbReference type="Pfam" id="PF08281"/>
    </source>
</evidence>
<sequence>MDDTIAGIYADGWSRIVATMIRFTGGDWDLAEECAQDAFAQALRVWPADGVPDQPLAWLTTVARRRALDRIRRAGVEREKLREVAMEPVPPPYAGDADIPDERLELMFTCCHPALNVEAQVALTLRSVAGMSTAEIARAFLVPEKTLGQRLFRAKQRIRQAGIPFRVPPGHLLPERLSAVLHVLYLLFNEGWSGREQLSVEAIRIGRTLTVLMPDEPEALGLLALMLLQDARREARTGVDGELLTLEEQDRSRWDRRRIDEGAALVERALRRGRAGAFQLQAAIAACHATAPSMDETDWPQIVGLYDVLRTVAPGPVVELNRAVAVAMASGPEAGLALVDTIDGLDGYHLLHATRAELLVRAGRADEAAKSLSRAVDLAPTEAERRLLTERSAASRRTGPRTGPLSGPPPAG</sequence>
<accession>A0A2T0JWD7</accession>
<comment type="caution">
    <text evidence="9">The sequence shown here is derived from an EMBL/GenBank/DDBJ whole genome shotgun (WGS) entry which is preliminary data.</text>
</comment>
<feature type="domain" description="RNA polymerase sigma-70 region 2" evidence="6">
    <location>
        <begin position="20"/>
        <end position="74"/>
    </location>
</feature>
<keyword evidence="4" id="KW-0804">Transcription</keyword>
<evidence type="ECO:0000256" key="4">
    <source>
        <dbReference type="ARBA" id="ARBA00023163"/>
    </source>
</evidence>
<proteinExistence type="inferred from homology"/>
<evidence type="ECO:0000256" key="5">
    <source>
        <dbReference type="SAM" id="MobiDB-lite"/>
    </source>
</evidence>
<dbReference type="InterPro" id="IPR007627">
    <property type="entry name" value="RNA_pol_sigma70_r2"/>
</dbReference>
<evidence type="ECO:0000256" key="2">
    <source>
        <dbReference type="ARBA" id="ARBA00023015"/>
    </source>
</evidence>
<evidence type="ECO:0000256" key="1">
    <source>
        <dbReference type="ARBA" id="ARBA00010641"/>
    </source>
</evidence>
<dbReference type="Pfam" id="PF04542">
    <property type="entry name" value="Sigma70_r2"/>
    <property type="match status" value="1"/>
</dbReference>
<dbReference type="Gene3D" id="1.10.1740.10">
    <property type="match status" value="1"/>
</dbReference>
<reference evidence="9 10" key="1">
    <citation type="submission" date="2018-03" db="EMBL/GenBank/DDBJ databases">
        <title>Genomic Encyclopedia of Archaeal and Bacterial Type Strains, Phase II (KMG-II): from individual species to whole genera.</title>
        <authorList>
            <person name="Goeker M."/>
        </authorList>
    </citation>
    <scope>NUCLEOTIDE SEQUENCE [LARGE SCALE GENOMIC DNA]</scope>
    <source>
        <strain evidence="9 10">DSM 43146</strain>
    </source>
</reference>
<dbReference type="Gene3D" id="1.10.10.10">
    <property type="entry name" value="Winged helix-like DNA-binding domain superfamily/Winged helix DNA-binding domain"/>
    <property type="match status" value="1"/>
</dbReference>